<keyword evidence="5" id="KW-0067">ATP-binding</keyword>
<evidence type="ECO:0000256" key="5">
    <source>
        <dbReference type="ARBA" id="ARBA00022840"/>
    </source>
</evidence>
<dbReference type="OrthoDB" id="9332038at2759"/>
<keyword evidence="3" id="KW-0547">Nucleotide-binding</keyword>
<comment type="caution">
    <text evidence="6">The sequence shown here is derived from an EMBL/GenBank/DDBJ whole genome shotgun (WGS) entry which is preliminary data.</text>
</comment>
<protein>
    <submittedName>
        <fullName evidence="6">Serine/threonine-protein kinase prp4</fullName>
    </submittedName>
</protein>
<keyword evidence="2" id="KW-0808">Transferase</keyword>
<keyword evidence="1" id="KW-0723">Serine/threonine-protein kinase</keyword>
<evidence type="ECO:0000256" key="2">
    <source>
        <dbReference type="ARBA" id="ARBA00022679"/>
    </source>
</evidence>
<proteinExistence type="predicted"/>
<dbReference type="Proteomes" id="UP000187455">
    <property type="component" value="Unassembled WGS sequence"/>
</dbReference>
<gene>
    <name evidence="6" type="ORF">AYI68_g665</name>
</gene>
<dbReference type="STRING" id="133383.A0A1R0H7S0"/>
<keyword evidence="7" id="KW-1185">Reference proteome</keyword>
<dbReference type="InterPro" id="IPR050494">
    <property type="entry name" value="Ser_Thr_dual-spec_kinase"/>
</dbReference>
<dbReference type="GO" id="GO:0004674">
    <property type="term" value="F:protein serine/threonine kinase activity"/>
    <property type="evidence" value="ECO:0007669"/>
    <property type="project" value="UniProtKB-KW"/>
</dbReference>
<name>A0A1R0H7S0_9FUNG</name>
<reference evidence="6 7" key="1">
    <citation type="journal article" date="2016" name="Mol. Biol. Evol.">
        <title>Genome-Wide Survey of Gut Fungi (Harpellales) Reveals the First Horizontally Transferred Ubiquitin Gene from a Mosquito Host.</title>
        <authorList>
            <person name="Wang Y."/>
            <person name="White M.M."/>
            <person name="Kvist S."/>
            <person name="Moncalvo J.M."/>
        </authorList>
    </citation>
    <scope>NUCLEOTIDE SEQUENCE [LARGE SCALE GENOMIC DNA]</scope>
    <source>
        <strain evidence="6 7">ALG-7-W6</strain>
    </source>
</reference>
<dbReference type="InterPro" id="IPR011009">
    <property type="entry name" value="Kinase-like_dom_sf"/>
</dbReference>
<evidence type="ECO:0000313" key="6">
    <source>
        <dbReference type="EMBL" id="OLY85151.1"/>
    </source>
</evidence>
<dbReference type="PANTHER" id="PTHR24058:SF103">
    <property type="entry name" value="SERINE_THREONINE-PROTEIN KINASE PRP4 HOMOLOG"/>
    <property type="match status" value="1"/>
</dbReference>
<sequence>MFPGRTNNQMLKLIMQLKGMVPNRVLKKSRLANLHFASANQIQSSNHMDGDMSAVGVAEKLDVGKSQIYFMSHEVDPISKLQVTKKMEFQVNSGQQSVNSLKAQLYDSGSSPEIRFKIDQLADLIDKCTEIVPEKRITPIEALKHSFFL</sequence>
<evidence type="ECO:0000256" key="1">
    <source>
        <dbReference type="ARBA" id="ARBA00022527"/>
    </source>
</evidence>
<evidence type="ECO:0000256" key="3">
    <source>
        <dbReference type="ARBA" id="ARBA00022741"/>
    </source>
</evidence>
<evidence type="ECO:0000313" key="7">
    <source>
        <dbReference type="Proteomes" id="UP000187455"/>
    </source>
</evidence>
<accession>A0A1R0H7S0</accession>
<dbReference type="PANTHER" id="PTHR24058">
    <property type="entry name" value="DUAL SPECIFICITY PROTEIN KINASE"/>
    <property type="match status" value="1"/>
</dbReference>
<dbReference type="SUPFAM" id="SSF56112">
    <property type="entry name" value="Protein kinase-like (PK-like)"/>
    <property type="match status" value="1"/>
</dbReference>
<dbReference type="Gene3D" id="1.10.510.10">
    <property type="entry name" value="Transferase(Phosphotransferase) domain 1"/>
    <property type="match status" value="1"/>
</dbReference>
<evidence type="ECO:0000256" key="4">
    <source>
        <dbReference type="ARBA" id="ARBA00022777"/>
    </source>
</evidence>
<dbReference type="EMBL" id="LSSL01000214">
    <property type="protein sequence ID" value="OLY85151.1"/>
    <property type="molecule type" value="Genomic_DNA"/>
</dbReference>
<keyword evidence="4 6" id="KW-0418">Kinase</keyword>
<organism evidence="6 7">
    <name type="scientific">Smittium mucronatum</name>
    <dbReference type="NCBI Taxonomy" id="133383"/>
    <lineage>
        <taxon>Eukaryota</taxon>
        <taxon>Fungi</taxon>
        <taxon>Fungi incertae sedis</taxon>
        <taxon>Zoopagomycota</taxon>
        <taxon>Kickxellomycotina</taxon>
        <taxon>Harpellomycetes</taxon>
        <taxon>Harpellales</taxon>
        <taxon>Legeriomycetaceae</taxon>
        <taxon>Smittium</taxon>
    </lineage>
</organism>
<dbReference type="AlphaFoldDB" id="A0A1R0H7S0"/>
<dbReference type="GO" id="GO:0005524">
    <property type="term" value="F:ATP binding"/>
    <property type="evidence" value="ECO:0007669"/>
    <property type="project" value="UniProtKB-KW"/>
</dbReference>